<feature type="region of interest" description="Disordered" evidence="4">
    <location>
        <begin position="131"/>
        <end position="169"/>
    </location>
</feature>
<dbReference type="GO" id="GO:0033592">
    <property type="term" value="F:RNA strand annealing activity"/>
    <property type="evidence" value="ECO:0007669"/>
    <property type="project" value="InterPro"/>
</dbReference>
<evidence type="ECO:0000256" key="2">
    <source>
        <dbReference type="ARBA" id="ARBA00022884"/>
    </source>
</evidence>
<feature type="compositionally biased region" description="Basic and acidic residues" evidence="4">
    <location>
        <begin position="11"/>
        <end position="26"/>
    </location>
</feature>
<name>A0A1N6WE52_AQUAC</name>
<keyword evidence="1" id="KW-0963">Cytoplasm</keyword>
<organism evidence="6 7">
    <name type="scientific">Aquipseudomonas alcaligenes</name>
    <name type="common">Pseudomonas alcaligenes</name>
    <dbReference type="NCBI Taxonomy" id="43263"/>
    <lineage>
        <taxon>Bacteria</taxon>
        <taxon>Pseudomonadati</taxon>
        <taxon>Pseudomonadota</taxon>
        <taxon>Gammaproteobacteria</taxon>
        <taxon>Pseudomonadales</taxon>
        <taxon>Pseudomonadaceae</taxon>
        <taxon>Aquipseudomonas</taxon>
    </lineage>
</organism>
<feature type="compositionally biased region" description="Basic residues" evidence="4">
    <location>
        <begin position="135"/>
        <end position="149"/>
    </location>
</feature>
<protein>
    <submittedName>
        <fullName evidence="6">ProP effector</fullName>
    </submittedName>
</protein>
<dbReference type="GO" id="GO:0005829">
    <property type="term" value="C:cytosol"/>
    <property type="evidence" value="ECO:0007669"/>
    <property type="project" value="TreeGrafter"/>
</dbReference>
<dbReference type="Gene3D" id="1.10.1710.10">
    <property type="entry name" value="ProQ/FinO domain"/>
    <property type="match status" value="1"/>
</dbReference>
<evidence type="ECO:0000256" key="4">
    <source>
        <dbReference type="SAM" id="MobiDB-lite"/>
    </source>
</evidence>
<dbReference type="SMART" id="SM00945">
    <property type="entry name" value="ProQ"/>
    <property type="match status" value="1"/>
</dbReference>
<feature type="compositionally biased region" description="Low complexity" evidence="4">
    <location>
        <begin position="150"/>
        <end position="169"/>
    </location>
</feature>
<evidence type="ECO:0000256" key="3">
    <source>
        <dbReference type="ARBA" id="ARBA00023186"/>
    </source>
</evidence>
<dbReference type="GO" id="GO:0010608">
    <property type="term" value="P:post-transcriptional regulation of gene expression"/>
    <property type="evidence" value="ECO:0007669"/>
    <property type="project" value="InterPro"/>
</dbReference>
<evidence type="ECO:0000256" key="1">
    <source>
        <dbReference type="ARBA" id="ARBA00022490"/>
    </source>
</evidence>
<dbReference type="InterPro" id="IPR036442">
    <property type="entry name" value="ProQ/FinO_sf"/>
</dbReference>
<sequence>MGFEQLAELRDRLRAEKEQVKTDSPKPRKRQPSPQKSPREQDPAVEAIWRLQKHFPLAFPVNPAPKVPLKEGILKDAEQHLELLGITSEQLKQGIATWCRGSRYWASMTENAPRLDLNGQPAGVVTANQALHAKQQAKRQRGQARRAQAKPKAAAQAPAADAVAEQAEG</sequence>
<keyword evidence="2" id="KW-0694">RNA-binding</keyword>
<evidence type="ECO:0000313" key="7">
    <source>
        <dbReference type="Proteomes" id="UP000185841"/>
    </source>
</evidence>
<dbReference type="PANTHER" id="PTHR38106">
    <property type="entry name" value="RNA CHAPERONE PROQ"/>
    <property type="match status" value="1"/>
</dbReference>
<dbReference type="Proteomes" id="UP000185841">
    <property type="component" value="Unassembled WGS sequence"/>
</dbReference>
<dbReference type="PANTHER" id="PTHR38106:SF1">
    <property type="entry name" value="RNA CHAPERONE PROQ"/>
    <property type="match status" value="1"/>
</dbReference>
<dbReference type="Pfam" id="PF04352">
    <property type="entry name" value="ProQ"/>
    <property type="match status" value="1"/>
</dbReference>
<dbReference type="RefSeq" id="WP_076428663.1">
    <property type="nucleotide sequence ID" value="NZ_FTMP01000009.1"/>
</dbReference>
<keyword evidence="3" id="KW-0143">Chaperone</keyword>
<proteinExistence type="predicted"/>
<reference evidence="6 7" key="1">
    <citation type="submission" date="2017-01" db="EMBL/GenBank/DDBJ databases">
        <authorList>
            <person name="Mah S.A."/>
            <person name="Swanson W.J."/>
            <person name="Moy G.W."/>
            <person name="Vacquier V.D."/>
        </authorList>
    </citation>
    <scope>NUCLEOTIDE SEQUENCE [LARGE SCALE GENOMIC DNA]</scope>
    <source>
        <strain evidence="6 7">RU36E</strain>
    </source>
</reference>
<accession>A0A1N6WE52</accession>
<feature type="region of interest" description="Disordered" evidence="4">
    <location>
        <begin position="11"/>
        <end position="45"/>
    </location>
</feature>
<dbReference type="SUPFAM" id="SSF48657">
    <property type="entry name" value="FinO-like"/>
    <property type="match status" value="1"/>
</dbReference>
<dbReference type="GO" id="GO:0034057">
    <property type="term" value="F:RNA strand-exchange activity"/>
    <property type="evidence" value="ECO:0007669"/>
    <property type="project" value="InterPro"/>
</dbReference>
<feature type="domain" description="ProQ/FinO" evidence="5">
    <location>
        <begin position="39"/>
        <end position="153"/>
    </location>
</feature>
<dbReference type="AlphaFoldDB" id="A0A1N6WE52"/>
<dbReference type="EMBL" id="FTMP01000009">
    <property type="protein sequence ID" value="SIQ88401.1"/>
    <property type="molecule type" value="Genomic_DNA"/>
</dbReference>
<gene>
    <name evidence="6" type="ORF">SAMN05878282_109136</name>
</gene>
<dbReference type="InterPro" id="IPR023529">
    <property type="entry name" value="ProQ"/>
</dbReference>
<dbReference type="InterPro" id="IPR016103">
    <property type="entry name" value="ProQ/FinO"/>
</dbReference>
<evidence type="ECO:0000259" key="5">
    <source>
        <dbReference type="SMART" id="SM00945"/>
    </source>
</evidence>
<evidence type="ECO:0000313" key="6">
    <source>
        <dbReference type="EMBL" id="SIQ88401.1"/>
    </source>
</evidence>